<evidence type="ECO:0000256" key="1">
    <source>
        <dbReference type="ARBA" id="ARBA00001966"/>
    </source>
</evidence>
<evidence type="ECO:0000256" key="5">
    <source>
        <dbReference type="ARBA" id="ARBA00023004"/>
    </source>
</evidence>
<keyword evidence="5" id="KW-0408">Iron</keyword>
<dbReference type="InterPro" id="IPR003482">
    <property type="entry name" value="Whib"/>
</dbReference>
<evidence type="ECO:0000313" key="14">
    <source>
        <dbReference type="Proteomes" id="UP000423065"/>
    </source>
</evidence>
<dbReference type="GO" id="GO:0003677">
    <property type="term" value="F:DNA binding"/>
    <property type="evidence" value="ECO:0007669"/>
    <property type="project" value="UniProtKB-KW"/>
</dbReference>
<evidence type="ECO:0000256" key="6">
    <source>
        <dbReference type="ARBA" id="ARBA00023014"/>
    </source>
</evidence>
<dbReference type="InterPro" id="IPR034768">
    <property type="entry name" value="4FE4S_WBL"/>
</dbReference>
<dbReference type="GO" id="GO:0051539">
    <property type="term" value="F:4 iron, 4 sulfur cluster binding"/>
    <property type="evidence" value="ECO:0007669"/>
    <property type="project" value="UniProtKB-KW"/>
</dbReference>
<organism evidence="13 14">
    <name type="scientific">Gordonia phage Stormageddon</name>
    <dbReference type="NCBI Taxonomy" id="2656541"/>
    <lineage>
        <taxon>Viruses</taxon>
        <taxon>Duplodnaviria</taxon>
        <taxon>Heunggongvirae</taxon>
        <taxon>Uroviricota</taxon>
        <taxon>Caudoviricetes</taxon>
        <taxon>Stormageddonvirus</taxon>
        <taxon>Stormageddonvirus Stormageddon</taxon>
    </lineage>
</organism>
<dbReference type="GO" id="GO:0046872">
    <property type="term" value="F:metal ion binding"/>
    <property type="evidence" value="ECO:0007669"/>
    <property type="project" value="UniProtKB-KW"/>
</dbReference>
<evidence type="ECO:0000256" key="9">
    <source>
        <dbReference type="ARBA" id="ARBA00023157"/>
    </source>
</evidence>
<evidence type="ECO:0000256" key="4">
    <source>
        <dbReference type="ARBA" id="ARBA00022723"/>
    </source>
</evidence>
<dbReference type="PROSITE" id="PS51674">
    <property type="entry name" value="4FE4S_WBL"/>
    <property type="match status" value="1"/>
</dbReference>
<reference evidence="13 14" key="1">
    <citation type="submission" date="2019-10" db="EMBL/GenBank/DDBJ databases">
        <authorList>
            <person name="Garlena R.A."/>
            <person name="Russell D.A."/>
            <person name="Pope W.H."/>
            <person name="Jacobs-Sera D."/>
            <person name="Hatfull G.F."/>
        </authorList>
    </citation>
    <scope>NUCLEOTIDE SEQUENCE [LARGE SCALE GENOMIC DNA]</scope>
</reference>
<keyword evidence="7" id="KW-0805">Transcription regulation</keyword>
<protein>
    <recommendedName>
        <fullName evidence="12">4Fe-4S Wbl-type domain-containing protein</fullName>
    </recommendedName>
</protein>
<keyword evidence="9" id="KW-1015">Disulfide bond</keyword>
<name>A0A649VSX9_9CAUD</name>
<dbReference type="Proteomes" id="UP000423065">
    <property type="component" value="Segment"/>
</dbReference>
<evidence type="ECO:0000256" key="8">
    <source>
        <dbReference type="ARBA" id="ARBA00023125"/>
    </source>
</evidence>
<gene>
    <name evidence="13" type="primary">172</name>
    <name evidence="13" type="ORF">SEA_STORMAGEDDON_172</name>
</gene>
<evidence type="ECO:0000256" key="11">
    <source>
        <dbReference type="SAM" id="MobiDB-lite"/>
    </source>
</evidence>
<dbReference type="PANTHER" id="PTHR38839:SF6">
    <property type="entry name" value="TRANSCRIPTIONAL REGULATOR WHIB1"/>
    <property type="match status" value="1"/>
</dbReference>
<dbReference type="EMBL" id="MN586040">
    <property type="protein sequence ID" value="QGJ95032.1"/>
    <property type="molecule type" value="Genomic_DNA"/>
</dbReference>
<evidence type="ECO:0000256" key="7">
    <source>
        <dbReference type="ARBA" id="ARBA00023015"/>
    </source>
</evidence>
<feature type="region of interest" description="Disordered" evidence="11">
    <location>
        <begin position="76"/>
        <end position="104"/>
    </location>
</feature>
<feature type="domain" description="4Fe-4S Wbl-type" evidence="12">
    <location>
        <begin position="27"/>
        <end position="90"/>
    </location>
</feature>
<keyword evidence="8" id="KW-0238">DNA-binding</keyword>
<dbReference type="PANTHER" id="PTHR38839">
    <property type="entry name" value="TRANSCRIPTIONAL REGULATOR WHID-RELATED"/>
    <property type="match status" value="1"/>
</dbReference>
<comment type="cofactor">
    <cofactor evidence="1">
        <name>[4Fe-4S] cluster</name>
        <dbReference type="ChEBI" id="CHEBI:49883"/>
    </cofactor>
</comment>
<sequence>MTSMQSVFQLPWLDPTDRSENWRSRSICTPEHDHILFSEKRRGWRRDEDLRAAARLCGSCPVRMDCLLWATRTGQTHGVWGGKDFSARPARTTQMRSVHPTRGE</sequence>
<comment type="similarity">
    <text evidence="2">Belongs to the WhiB family.</text>
</comment>
<dbReference type="KEGG" id="vg:64766879"/>
<evidence type="ECO:0000256" key="10">
    <source>
        <dbReference type="ARBA" id="ARBA00023163"/>
    </source>
</evidence>
<keyword evidence="4" id="KW-0479">Metal-binding</keyword>
<evidence type="ECO:0000259" key="12">
    <source>
        <dbReference type="PROSITE" id="PS51674"/>
    </source>
</evidence>
<dbReference type="GO" id="GO:0045892">
    <property type="term" value="P:negative regulation of DNA-templated transcription"/>
    <property type="evidence" value="ECO:0007669"/>
    <property type="project" value="TreeGrafter"/>
</dbReference>
<keyword evidence="10" id="KW-0804">Transcription</keyword>
<evidence type="ECO:0000256" key="2">
    <source>
        <dbReference type="ARBA" id="ARBA00006597"/>
    </source>
</evidence>
<dbReference type="GeneID" id="64766879"/>
<evidence type="ECO:0000256" key="3">
    <source>
        <dbReference type="ARBA" id="ARBA00022485"/>
    </source>
</evidence>
<dbReference type="GO" id="GO:0047134">
    <property type="term" value="F:protein-disulfide reductase [NAD(P)H] activity"/>
    <property type="evidence" value="ECO:0007669"/>
    <property type="project" value="TreeGrafter"/>
</dbReference>
<keyword evidence="6" id="KW-0411">Iron-sulfur</keyword>
<keyword evidence="14" id="KW-1185">Reference proteome</keyword>
<dbReference type="RefSeq" id="YP_010059647.1">
    <property type="nucleotide sequence ID" value="NC_054726.1"/>
</dbReference>
<accession>A0A649VSX9</accession>
<dbReference type="Pfam" id="PF02467">
    <property type="entry name" value="Whib"/>
    <property type="match status" value="1"/>
</dbReference>
<evidence type="ECO:0000313" key="13">
    <source>
        <dbReference type="EMBL" id="QGJ95032.1"/>
    </source>
</evidence>
<keyword evidence="3" id="KW-0004">4Fe-4S</keyword>
<proteinExistence type="inferred from homology"/>